<dbReference type="GO" id="GO:0043856">
    <property type="term" value="F:anti-sigma factor antagonist activity"/>
    <property type="evidence" value="ECO:0007669"/>
    <property type="project" value="InterPro"/>
</dbReference>
<dbReference type="Proteomes" id="UP000030416">
    <property type="component" value="Unassembled WGS sequence"/>
</dbReference>
<dbReference type="SUPFAM" id="SSF52091">
    <property type="entry name" value="SpoIIaa-like"/>
    <property type="match status" value="1"/>
</dbReference>
<dbReference type="STRING" id="1384049.CD29_05765"/>
<dbReference type="Pfam" id="PF01740">
    <property type="entry name" value="STAS"/>
    <property type="match status" value="1"/>
</dbReference>
<dbReference type="eggNOG" id="COG1366">
    <property type="taxonomic scope" value="Bacteria"/>
</dbReference>
<evidence type="ECO:0000313" key="5">
    <source>
        <dbReference type="Proteomes" id="UP000030416"/>
    </source>
</evidence>
<dbReference type="Gene3D" id="3.30.750.24">
    <property type="entry name" value="STAS domain"/>
    <property type="match status" value="1"/>
</dbReference>
<dbReference type="InterPro" id="IPR002645">
    <property type="entry name" value="STAS_dom"/>
</dbReference>
<evidence type="ECO:0000259" key="3">
    <source>
        <dbReference type="PROSITE" id="PS50801"/>
    </source>
</evidence>
<comment type="caution">
    <text evidence="4">The sequence shown here is derived from an EMBL/GenBank/DDBJ whole genome shotgun (WGS) entry which is preliminary data.</text>
</comment>
<keyword evidence="5" id="KW-1185">Reference proteome</keyword>
<reference evidence="4 5" key="1">
    <citation type="submission" date="2014-02" db="EMBL/GenBank/DDBJ databases">
        <title>Draft genome sequence of Lysinibacillus manganicus DSM 26584T.</title>
        <authorList>
            <person name="Zhang F."/>
            <person name="Wang G."/>
            <person name="Zhang L."/>
        </authorList>
    </citation>
    <scope>NUCLEOTIDE SEQUENCE [LARGE SCALE GENOMIC DNA]</scope>
    <source>
        <strain evidence="4 5">DSM 26584</strain>
    </source>
</reference>
<proteinExistence type="inferred from homology"/>
<evidence type="ECO:0000313" key="4">
    <source>
        <dbReference type="EMBL" id="KGR79605.1"/>
    </source>
</evidence>
<dbReference type="PANTHER" id="PTHR33495:SF2">
    <property type="entry name" value="ANTI-SIGMA FACTOR ANTAGONIST TM_1081-RELATED"/>
    <property type="match status" value="1"/>
</dbReference>
<protein>
    <recommendedName>
        <fullName evidence="2">Anti-sigma factor antagonist</fullName>
    </recommendedName>
</protein>
<dbReference type="NCBIfam" id="TIGR00377">
    <property type="entry name" value="ant_ant_sig"/>
    <property type="match status" value="1"/>
</dbReference>
<sequence>MNYEINMHSNTIAVIRLFGELDHHATEKIRDQISRTILQGSLNTIIWNLEKLNFMDSSGIGLILGRMRELRAVNGQTIILNPSNTMKKIFQFSGLSSYMMDGKEKDAIMHARGIVNG</sequence>
<organism evidence="4 5">
    <name type="scientific">Ureibacillus manganicus DSM 26584</name>
    <dbReference type="NCBI Taxonomy" id="1384049"/>
    <lineage>
        <taxon>Bacteria</taxon>
        <taxon>Bacillati</taxon>
        <taxon>Bacillota</taxon>
        <taxon>Bacilli</taxon>
        <taxon>Bacillales</taxon>
        <taxon>Caryophanaceae</taxon>
        <taxon>Ureibacillus</taxon>
    </lineage>
</organism>
<dbReference type="RefSeq" id="WP_036183901.1">
    <property type="nucleotide sequence ID" value="NZ_AVDA01000005.1"/>
</dbReference>
<dbReference type="InterPro" id="IPR003658">
    <property type="entry name" value="Anti-sigma_ant"/>
</dbReference>
<dbReference type="OrthoDB" id="9796601at2"/>
<dbReference type="InterPro" id="IPR036513">
    <property type="entry name" value="STAS_dom_sf"/>
</dbReference>
<dbReference type="AlphaFoldDB" id="A0A0A3I7V6"/>
<name>A0A0A3I7V6_9BACL</name>
<feature type="domain" description="STAS" evidence="3">
    <location>
        <begin position="12"/>
        <end position="95"/>
    </location>
</feature>
<dbReference type="PROSITE" id="PS50801">
    <property type="entry name" value="STAS"/>
    <property type="match status" value="1"/>
</dbReference>
<comment type="similarity">
    <text evidence="1 2">Belongs to the anti-sigma-factor antagonist family.</text>
</comment>
<evidence type="ECO:0000256" key="2">
    <source>
        <dbReference type="RuleBase" id="RU003749"/>
    </source>
</evidence>
<gene>
    <name evidence="4" type="ORF">CD29_05765</name>
</gene>
<dbReference type="PANTHER" id="PTHR33495">
    <property type="entry name" value="ANTI-SIGMA FACTOR ANTAGONIST TM_1081-RELATED-RELATED"/>
    <property type="match status" value="1"/>
</dbReference>
<dbReference type="EMBL" id="JPVN01000005">
    <property type="protein sequence ID" value="KGR79605.1"/>
    <property type="molecule type" value="Genomic_DNA"/>
</dbReference>
<accession>A0A0A3I7V6</accession>
<evidence type="ECO:0000256" key="1">
    <source>
        <dbReference type="ARBA" id="ARBA00009013"/>
    </source>
</evidence>